<protein>
    <submittedName>
        <fullName evidence="2">Uncharacterized protein</fullName>
    </submittedName>
</protein>
<name>A0A197JWW5_9FUNG</name>
<proteinExistence type="predicted"/>
<feature type="region of interest" description="Disordered" evidence="1">
    <location>
        <begin position="80"/>
        <end position="101"/>
    </location>
</feature>
<evidence type="ECO:0000313" key="2">
    <source>
        <dbReference type="EMBL" id="OAQ28936.1"/>
    </source>
</evidence>
<reference evidence="2 3" key="1">
    <citation type="submission" date="2016-05" db="EMBL/GenBank/DDBJ databases">
        <title>Genome sequencing reveals origins of a unique bacterial endosymbiosis in the earliest lineages of terrestrial Fungi.</title>
        <authorList>
            <consortium name="DOE Joint Genome Institute"/>
            <person name="Uehling J."/>
            <person name="Gryganskyi A."/>
            <person name="Hameed K."/>
            <person name="Tschaplinski T."/>
            <person name="Misztal P."/>
            <person name="Wu S."/>
            <person name="Desiro A."/>
            <person name="Vande Pol N."/>
            <person name="Du Z.-Y."/>
            <person name="Zienkiewicz A."/>
            <person name="Zienkiewicz K."/>
            <person name="Morin E."/>
            <person name="Tisserant E."/>
            <person name="Splivallo R."/>
            <person name="Hainaut M."/>
            <person name="Henrissat B."/>
            <person name="Ohm R."/>
            <person name="Kuo A."/>
            <person name="Yan J."/>
            <person name="Lipzen A."/>
            <person name="Nolan M."/>
            <person name="Labutti K."/>
            <person name="Barry K."/>
            <person name="Goldstein A."/>
            <person name="Labbe J."/>
            <person name="Schadt C."/>
            <person name="Tuskan G."/>
            <person name="Grigoriev I."/>
            <person name="Martin F."/>
            <person name="Vilgalys R."/>
            <person name="Bonito G."/>
        </authorList>
    </citation>
    <scope>NUCLEOTIDE SEQUENCE [LARGE SCALE GENOMIC DNA]</scope>
    <source>
        <strain evidence="2 3">AG-77</strain>
    </source>
</reference>
<dbReference type="AlphaFoldDB" id="A0A197JWW5"/>
<sequence length="172" mass="19229">MVEKIHTTHVTDWDHDKKFTRVVSSVTIELLREVGVPHWIIRGVYWKSSGYVFKDYMEHQNNMSSYNVLYRPPQFLLRGSNGGGSGGSSSSGSGGGGNGDENYYGEMVYQKQLRRQRTLSPPLNTDIDKVANKLMLVKSSSSPAQWRILGLHSGGMFVTSNDQHYTNVASLI</sequence>
<gene>
    <name evidence="2" type="ORF">K457DRAFT_19610</name>
</gene>
<organism evidence="2 3">
    <name type="scientific">Linnemannia elongata AG-77</name>
    <dbReference type="NCBI Taxonomy" id="1314771"/>
    <lineage>
        <taxon>Eukaryota</taxon>
        <taxon>Fungi</taxon>
        <taxon>Fungi incertae sedis</taxon>
        <taxon>Mucoromycota</taxon>
        <taxon>Mortierellomycotina</taxon>
        <taxon>Mortierellomycetes</taxon>
        <taxon>Mortierellales</taxon>
        <taxon>Mortierellaceae</taxon>
        <taxon>Linnemannia</taxon>
    </lineage>
</organism>
<feature type="compositionally biased region" description="Gly residues" evidence="1">
    <location>
        <begin position="80"/>
        <end position="99"/>
    </location>
</feature>
<evidence type="ECO:0000256" key="1">
    <source>
        <dbReference type="SAM" id="MobiDB-lite"/>
    </source>
</evidence>
<dbReference type="EMBL" id="KV442044">
    <property type="protein sequence ID" value="OAQ28936.1"/>
    <property type="molecule type" value="Genomic_DNA"/>
</dbReference>
<accession>A0A197JWW5</accession>
<dbReference type="Proteomes" id="UP000078512">
    <property type="component" value="Unassembled WGS sequence"/>
</dbReference>
<keyword evidence="3" id="KW-1185">Reference proteome</keyword>
<evidence type="ECO:0000313" key="3">
    <source>
        <dbReference type="Proteomes" id="UP000078512"/>
    </source>
</evidence>